<dbReference type="SUPFAM" id="SSF53850">
    <property type="entry name" value="Periplasmic binding protein-like II"/>
    <property type="match status" value="1"/>
</dbReference>
<feature type="chain" id="PRO_5039496804" evidence="4">
    <location>
        <begin position="25"/>
        <end position="432"/>
    </location>
</feature>
<dbReference type="PANTHER" id="PTHR30061:SF50">
    <property type="entry name" value="MALTOSE_MALTODEXTRIN-BINDING PERIPLASMIC PROTEIN"/>
    <property type="match status" value="1"/>
</dbReference>
<dbReference type="Gene3D" id="3.40.190.10">
    <property type="entry name" value="Periplasmic binding protein-like II"/>
    <property type="match status" value="2"/>
</dbReference>
<protein>
    <submittedName>
        <fullName evidence="5">Extracellular solute-binding protein</fullName>
    </submittedName>
</protein>
<gene>
    <name evidence="5" type="ORF">GNP95_02530</name>
</gene>
<dbReference type="OrthoDB" id="9798191at2"/>
<dbReference type="PROSITE" id="PS51257">
    <property type="entry name" value="PROKAR_LIPOPROTEIN"/>
    <property type="match status" value="1"/>
</dbReference>
<sequence length="432" mass="47517">MNSKRISAMLAVVMSAVLMLSACGGGTGTEKASGSSGSGSGEGQKTTVTVWVLNDQNSYLEPIIKAFQSENPDIKVEPTYYGTDPLKESLKVAASSKTLPDMWFTWGGSLGSFYPENGLAMDLTQVAADHGWENIYNPAALDLVQYDGKTYGVPFHLASLSVFYPKELYAKLNLTPPATFAEFEGQLQFMKDQGITPFAVGGKGGWMLMRWVEQLIEHYGGTELHDRLNALEASWDDPAVVQTFQKLKDWSDKGYFEKGFITLDPLEAETPMYHAQQGFALEGAWVDLSISQAGADPNDFGTFKFPTDQEPVRMSSFAEMFQINAGSEPQVQEAALKLAEYITGEEVVNEYIDVYGSPALKQFKTSEQSPHTSEMAEMIKDGNFLIADQALPQTVVQKLFEAQDAVILNEWTPEQAAKEIQKAAESYKSNSN</sequence>
<accession>A0A7X3CLE5</accession>
<comment type="similarity">
    <text evidence="1">Belongs to the bacterial solute-binding protein 1 family.</text>
</comment>
<dbReference type="Pfam" id="PF01547">
    <property type="entry name" value="SBP_bac_1"/>
    <property type="match status" value="1"/>
</dbReference>
<dbReference type="GO" id="GO:1901982">
    <property type="term" value="F:maltose binding"/>
    <property type="evidence" value="ECO:0007669"/>
    <property type="project" value="TreeGrafter"/>
</dbReference>
<dbReference type="Proteomes" id="UP000447876">
    <property type="component" value="Unassembled WGS sequence"/>
</dbReference>
<evidence type="ECO:0000256" key="2">
    <source>
        <dbReference type="ARBA" id="ARBA00022448"/>
    </source>
</evidence>
<feature type="signal peptide" evidence="4">
    <location>
        <begin position="1"/>
        <end position="24"/>
    </location>
</feature>
<evidence type="ECO:0000256" key="4">
    <source>
        <dbReference type="SAM" id="SignalP"/>
    </source>
</evidence>
<dbReference type="AlphaFoldDB" id="A0A7X3CLE5"/>
<dbReference type="RefSeq" id="WP_155609328.1">
    <property type="nucleotide sequence ID" value="NZ_WNZW01000001.1"/>
</dbReference>
<proteinExistence type="inferred from homology"/>
<dbReference type="GO" id="GO:0015768">
    <property type="term" value="P:maltose transport"/>
    <property type="evidence" value="ECO:0007669"/>
    <property type="project" value="TreeGrafter"/>
</dbReference>
<reference evidence="5 6" key="1">
    <citation type="submission" date="2019-11" db="EMBL/GenBank/DDBJ databases">
        <title>Draft genome sequences of five Paenibacillus species of dairy origin.</title>
        <authorList>
            <person name="Olajide A.M."/>
            <person name="Chen S."/>
            <person name="Lapointe G."/>
        </authorList>
    </citation>
    <scope>NUCLEOTIDE SEQUENCE [LARGE SCALE GENOMIC DNA]</scope>
    <source>
        <strain evidence="5 6">12CR55</strain>
    </source>
</reference>
<dbReference type="GO" id="GO:0055052">
    <property type="term" value="C:ATP-binding cassette (ABC) transporter complex, substrate-binding subunit-containing"/>
    <property type="evidence" value="ECO:0007669"/>
    <property type="project" value="TreeGrafter"/>
</dbReference>
<keyword evidence="3 4" id="KW-0732">Signal</keyword>
<comment type="caution">
    <text evidence="5">The sequence shown here is derived from an EMBL/GenBank/DDBJ whole genome shotgun (WGS) entry which is preliminary data.</text>
</comment>
<dbReference type="EMBL" id="WNZW01000001">
    <property type="protein sequence ID" value="MUG43885.1"/>
    <property type="molecule type" value="Genomic_DNA"/>
</dbReference>
<organism evidence="5 6">
    <name type="scientific">Paenibacillus woosongensis</name>
    <dbReference type="NCBI Taxonomy" id="307580"/>
    <lineage>
        <taxon>Bacteria</taxon>
        <taxon>Bacillati</taxon>
        <taxon>Bacillota</taxon>
        <taxon>Bacilli</taxon>
        <taxon>Bacillales</taxon>
        <taxon>Paenibacillaceae</taxon>
        <taxon>Paenibacillus</taxon>
    </lineage>
</organism>
<evidence type="ECO:0000256" key="1">
    <source>
        <dbReference type="ARBA" id="ARBA00008520"/>
    </source>
</evidence>
<dbReference type="PANTHER" id="PTHR30061">
    <property type="entry name" value="MALTOSE-BINDING PERIPLASMIC PROTEIN"/>
    <property type="match status" value="1"/>
</dbReference>
<evidence type="ECO:0000313" key="6">
    <source>
        <dbReference type="Proteomes" id="UP000447876"/>
    </source>
</evidence>
<evidence type="ECO:0000256" key="3">
    <source>
        <dbReference type="ARBA" id="ARBA00022729"/>
    </source>
</evidence>
<dbReference type="GO" id="GO:0042956">
    <property type="term" value="P:maltodextrin transmembrane transport"/>
    <property type="evidence" value="ECO:0007669"/>
    <property type="project" value="TreeGrafter"/>
</dbReference>
<keyword evidence="2" id="KW-0813">Transport</keyword>
<name>A0A7X3CLE5_9BACL</name>
<dbReference type="InterPro" id="IPR006059">
    <property type="entry name" value="SBP"/>
</dbReference>
<evidence type="ECO:0000313" key="5">
    <source>
        <dbReference type="EMBL" id="MUG43885.1"/>
    </source>
</evidence>